<dbReference type="EMBL" id="BLIV01000008">
    <property type="protein sequence ID" value="GFE51886.1"/>
    <property type="molecule type" value="Genomic_DNA"/>
</dbReference>
<accession>A0A640W0A2</accession>
<reference evidence="2 3" key="1">
    <citation type="submission" date="2019-12" db="EMBL/GenBank/DDBJ databases">
        <title>Roseobacter cerasinus sp. nov., isolated from seawater around aquaculture.</title>
        <authorList>
            <person name="Muramatsu S."/>
            <person name="Takabe Y."/>
            <person name="Mori K."/>
            <person name="Takaichi S."/>
            <person name="Hanada S."/>
        </authorList>
    </citation>
    <scope>NUCLEOTIDE SEQUENCE [LARGE SCALE GENOMIC DNA]</scope>
    <source>
        <strain evidence="2 3">AI77</strain>
    </source>
</reference>
<dbReference type="PANTHER" id="PTHR43316:SF3">
    <property type="entry name" value="HALOACID DEHALOGENASE, TYPE II (AFU_ORTHOLOGUE AFUA_2G07750)-RELATED"/>
    <property type="match status" value="1"/>
</dbReference>
<dbReference type="Proteomes" id="UP000436522">
    <property type="component" value="Unassembled WGS sequence"/>
</dbReference>
<sequence length="512" mass="57706">MVHTQTLVKTPWVQPRNTQVEKRVAIFDVYGTLINLETRPLLRKLARYFGIRISPEALRQSMTLEFANDRAALAGFLETILGRDATPEEIAHTEGLLSAHLAQAEVIRGVEPLLAFLHRRGLKLAVLSNVAQIFKKPFYDLGLDRYFDVIHWSSDTGHRKPMPEAYMGVCQALDVTPQECMFFGDDAKNDYDGPLNLHMRPIHIGTAPRAESVNHISELLWTSMSAEPLLRSGQTVETDRGTFTVDKIDQLNDKDLGMYNVVARVYGHSDTGAPQVWYAKRFLDPSSVHVELTAHELMALLGVTVPRAFLTDTSEPILFTSPAEGELWRDGDCDASIAEEVGAHAAAAYIISNADWRPRNTFLRKDSGTLTCIDLEHCLFDRILTLSRDEMNVNDPKAIDALGIQTPLFTRSRVLSSGAVRRARRCFLKNEDRSSAEIQRFLKGWERTFELAAEKKQVIADIIRKRMDAGQLIVGTRSHRRAFAGIDLHDLLERIDLGKPVMFDDENWSEVK</sequence>
<dbReference type="PRINTS" id="PR00413">
    <property type="entry name" value="HADHALOGNASE"/>
</dbReference>
<evidence type="ECO:0000313" key="2">
    <source>
        <dbReference type="EMBL" id="GFE51886.1"/>
    </source>
</evidence>
<keyword evidence="3" id="KW-1185">Reference proteome</keyword>
<evidence type="ECO:0000256" key="1">
    <source>
        <dbReference type="ARBA" id="ARBA00022801"/>
    </source>
</evidence>
<dbReference type="Pfam" id="PF00702">
    <property type="entry name" value="Hydrolase"/>
    <property type="match status" value="1"/>
</dbReference>
<organism evidence="2 3">
    <name type="scientific">Roseobacter cerasinus</name>
    <dbReference type="NCBI Taxonomy" id="2602289"/>
    <lineage>
        <taxon>Bacteria</taxon>
        <taxon>Pseudomonadati</taxon>
        <taxon>Pseudomonadota</taxon>
        <taxon>Alphaproteobacteria</taxon>
        <taxon>Rhodobacterales</taxon>
        <taxon>Roseobacteraceae</taxon>
        <taxon>Roseobacter</taxon>
    </lineage>
</organism>
<dbReference type="SFLD" id="SFLDG01129">
    <property type="entry name" value="C1.5:_HAD__Beta-PGM__Phosphata"/>
    <property type="match status" value="1"/>
</dbReference>
<dbReference type="NCBIfam" id="TIGR01549">
    <property type="entry name" value="HAD-SF-IA-v1"/>
    <property type="match status" value="1"/>
</dbReference>
<dbReference type="InterPro" id="IPR006439">
    <property type="entry name" value="HAD-SF_hydro_IA"/>
</dbReference>
<evidence type="ECO:0000313" key="3">
    <source>
        <dbReference type="Proteomes" id="UP000436522"/>
    </source>
</evidence>
<dbReference type="PANTHER" id="PTHR43316">
    <property type="entry name" value="HYDROLASE, HALOACID DELAHOGENASE-RELATED"/>
    <property type="match status" value="1"/>
</dbReference>
<comment type="caution">
    <text evidence="2">The sequence shown here is derived from an EMBL/GenBank/DDBJ whole genome shotgun (WGS) entry which is preliminary data.</text>
</comment>
<dbReference type="Gene3D" id="3.40.50.1000">
    <property type="entry name" value="HAD superfamily/HAD-like"/>
    <property type="match status" value="1"/>
</dbReference>
<dbReference type="NCBIfam" id="TIGR01509">
    <property type="entry name" value="HAD-SF-IA-v3"/>
    <property type="match status" value="1"/>
</dbReference>
<name>A0A640W0A2_9RHOB</name>
<keyword evidence="1" id="KW-0378">Hydrolase</keyword>
<dbReference type="InterPro" id="IPR023214">
    <property type="entry name" value="HAD_sf"/>
</dbReference>
<dbReference type="SUPFAM" id="SSF56784">
    <property type="entry name" value="HAD-like"/>
    <property type="match status" value="1"/>
</dbReference>
<protein>
    <recommendedName>
        <fullName evidence="4">HAD family hydrolase</fullName>
    </recommendedName>
</protein>
<gene>
    <name evidence="2" type="ORF">So717_36390</name>
</gene>
<dbReference type="GO" id="GO:0016787">
    <property type="term" value="F:hydrolase activity"/>
    <property type="evidence" value="ECO:0007669"/>
    <property type="project" value="UniProtKB-KW"/>
</dbReference>
<dbReference type="InterPro" id="IPR051540">
    <property type="entry name" value="S-2-haloacid_dehalogenase"/>
</dbReference>
<dbReference type="InterPro" id="IPR036412">
    <property type="entry name" value="HAD-like_sf"/>
</dbReference>
<proteinExistence type="predicted"/>
<dbReference type="AlphaFoldDB" id="A0A640W0A2"/>
<dbReference type="SFLD" id="SFLDS00003">
    <property type="entry name" value="Haloacid_Dehalogenase"/>
    <property type="match status" value="1"/>
</dbReference>
<evidence type="ECO:0008006" key="4">
    <source>
        <dbReference type="Google" id="ProtNLM"/>
    </source>
</evidence>